<accession>A0A4P7UNB6</accession>
<dbReference type="RefSeq" id="WP_136400586.1">
    <property type="nucleotide sequence ID" value="NZ_CP036295.1"/>
</dbReference>
<proteinExistence type="predicted"/>
<dbReference type="PANTHER" id="PTHR36566:SF1">
    <property type="entry name" value="PYRIDINIUM-3,5-BISTHIOCARBOXYLIC ACID MONONUCLEOTIDE NICKEL INSERTION PROTEIN"/>
    <property type="match status" value="1"/>
</dbReference>
<protein>
    <submittedName>
        <fullName evidence="2">DUF111 family protein</fullName>
    </submittedName>
</protein>
<evidence type="ECO:0000313" key="3">
    <source>
        <dbReference type="Proteomes" id="UP000297065"/>
    </source>
</evidence>
<evidence type="ECO:0000313" key="2">
    <source>
        <dbReference type="EMBL" id="QCC86508.1"/>
    </source>
</evidence>
<evidence type="ECO:0000256" key="1">
    <source>
        <dbReference type="ARBA" id="ARBA00022596"/>
    </source>
</evidence>
<keyword evidence="1" id="KW-0533">Nickel</keyword>
<gene>
    <name evidence="2" type="ORF">DDIC_11605</name>
</gene>
<reference evidence="2 3" key="1">
    <citation type="submission" date="2019-02" db="EMBL/GenBank/DDBJ databases">
        <title>Complete Genome Sequence of Desulfovibrio desulfuricans IC1, a Sulfonate Utilizing Anaerobe.</title>
        <authorList>
            <person name="Day L.A."/>
            <person name="De Leon K.B."/>
            <person name="Wall J.D."/>
        </authorList>
    </citation>
    <scope>NUCLEOTIDE SEQUENCE [LARGE SCALE GENOMIC DNA]</scope>
    <source>
        <strain evidence="2 3">IC1</strain>
    </source>
</reference>
<dbReference type="AlphaFoldDB" id="A0A4P7UNB6"/>
<dbReference type="PANTHER" id="PTHR36566">
    <property type="entry name" value="NICKEL INSERTION PROTEIN-RELATED"/>
    <property type="match status" value="1"/>
</dbReference>
<dbReference type="OrthoDB" id="9765625at2"/>
<organism evidence="2 3">
    <name type="scientific">Desulfovibrio desulfuricans</name>
    <dbReference type="NCBI Taxonomy" id="876"/>
    <lineage>
        <taxon>Bacteria</taxon>
        <taxon>Pseudomonadati</taxon>
        <taxon>Thermodesulfobacteriota</taxon>
        <taxon>Desulfovibrionia</taxon>
        <taxon>Desulfovibrionales</taxon>
        <taxon>Desulfovibrionaceae</taxon>
        <taxon>Desulfovibrio</taxon>
    </lineage>
</organism>
<name>A0A4P7UNB6_DESDE</name>
<sequence>MLLHLDCRAGVDGQMALAALAHLGVDFAPLADLLAAAGLACRIDVSGQTRPSGPGCTVAAVCSAGGQNIYHLSDFAGIFEKIDMPSRMRQRAHAVLTALAGGYAYAQQIPAGEVQFFAAAAPQVLMDALGVAYGLEVLGVERVTASALPWFSGQVQSPLGPVPLPAPAVAFLLRGKPVFATEARDELITPVGAALVHALADQFVAGPDGVVTACGTGYGSRPQGAGLRAWLVEHTSSGADHTLGGHEAVIQLESHIDHLSGEDLGMALTALCALPEVLDVLWLPGVGKKNRPAGLMRVLCLPSQQHCVVNAVLRHTHTLGLRVQMLERVVAPRHAAAVEVAGQQLPAKEYVIEGQTYVRPEADALQNLARQRGLGVPALRNMRRKS</sequence>
<dbReference type="EMBL" id="CP036295">
    <property type="protein sequence ID" value="QCC86508.1"/>
    <property type="molecule type" value="Genomic_DNA"/>
</dbReference>
<dbReference type="InterPro" id="IPR002822">
    <property type="entry name" value="Ni_insertion"/>
</dbReference>
<dbReference type="Pfam" id="PF01969">
    <property type="entry name" value="Ni_insertion"/>
    <property type="match status" value="1"/>
</dbReference>
<dbReference type="Proteomes" id="UP000297065">
    <property type="component" value="Chromosome"/>
</dbReference>
<dbReference type="Gene3D" id="3.30.70.1380">
    <property type="entry name" value="Transcriptional regulatory protein pf0864 domain like"/>
    <property type="match status" value="1"/>
</dbReference>